<evidence type="ECO:0000313" key="2">
    <source>
        <dbReference type="Proteomes" id="UP000593576"/>
    </source>
</evidence>
<dbReference type="Proteomes" id="UP000593576">
    <property type="component" value="Unassembled WGS sequence"/>
</dbReference>
<comment type="caution">
    <text evidence="1">The sequence shown here is derived from an EMBL/GenBank/DDBJ whole genome shotgun (WGS) entry which is preliminary data.</text>
</comment>
<dbReference type="OrthoDB" id="1430424at2759"/>
<proteinExistence type="predicted"/>
<evidence type="ECO:0000313" key="1">
    <source>
        <dbReference type="EMBL" id="MBA0880929.1"/>
    </source>
</evidence>
<reference evidence="1 2" key="1">
    <citation type="journal article" date="2019" name="Genome Biol. Evol.">
        <title>Insights into the evolution of the New World diploid cottons (Gossypium, subgenus Houzingenia) based on genome sequencing.</title>
        <authorList>
            <person name="Grover C.E."/>
            <person name="Arick M.A. 2nd"/>
            <person name="Thrash A."/>
            <person name="Conover J.L."/>
            <person name="Sanders W.S."/>
            <person name="Peterson D.G."/>
            <person name="Frelichowski J.E."/>
            <person name="Scheffler J.A."/>
            <person name="Scheffler B.E."/>
            <person name="Wendel J.F."/>
        </authorList>
    </citation>
    <scope>NUCLEOTIDE SEQUENCE [LARGE SCALE GENOMIC DNA]</scope>
    <source>
        <strain evidence="1">1</strain>
        <tissue evidence="1">Leaf</tissue>
    </source>
</reference>
<name>A0A7J9NEA3_GOSSC</name>
<sequence length="69" mass="8463">MAWLSSLRLWAMWMKQSPIYLTGLIRKLHRFRQLYRVFSENYSPLKEMVATPRRDDISEEKWMAIMQNL</sequence>
<dbReference type="EMBL" id="JABFAF010278419">
    <property type="protein sequence ID" value="MBA0880929.1"/>
    <property type="molecule type" value="Genomic_DNA"/>
</dbReference>
<keyword evidence="2" id="KW-1185">Reference proteome</keyword>
<dbReference type="AlphaFoldDB" id="A0A7J9NEA3"/>
<accession>A0A7J9NEA3</accession>
<protein>
    <submittedName>
        <fullName evidence="1">Uncharacterized protein</fullName>
    </submittedName>
</protein>
<organism evidence="1 2">
    <name type="scientific">Gossypium schwendimanii</name>
    <name type="common">Cotton</name>
    <dbReference type="NCBI Taxonomy" id="34291"/>
    <lineage>
        <taxon>Eukaryota</taxon>
        <taxon>Viridiplantae</taxon>
        <taxon>Streptophyta</taxon>
        <taxon>Embryophyta</taxon>
        <taxon>Tracheophyta</taxon>
        <taxon>Spermatophyta</taxon>
        <taxon>Magnoliopsida</taxon>
        <taxon>eudicotyledons</taxon>
        <taxon>Gunneridae</taxon>
        <taxon>Pentapetalae</taxon>
        <taxon>rosids</taxon>
        <taxon>malvids</taxon>
        <taxon>Malvales</taxon>
        <taxon>Malvaceae</taxon>
        <taxon>Malvoideae</taxon>
        <taxon>Gossypium</taxon>
    </lineage>
</organism>
<gene>
    <name evidence="1" type="ORF">Goshw_005615</name>
</gene>